<dbReference type="AlphaFoldDB" id="A0A7U9GG86"/>
<dbReference type="Proteomes" id="UP000005756">
    <property type="component" value="Unassembled WGS sequence"/>
</dbReference>
<name>A0A7U9GG86_9GAMM</name>
<reference evidence="1 2" key="1">
    <citation type="submission" date="2011-10" db="EMBL/GenBank/DDBJ databases">
        <authorList>
            <person name="Quillaguamn J."/>
            <person name="Guzmn D."/>
            <person name="Balderrama-Subieta A."/>
            <person name="Cardona-Ortuo C."/>
            <person name="Guevara-Martnez M."/>
            <person name="Callisaya-Quispe N."/>
        </authorList>
    </citation>
    <scope>NUCLEOTIDE SEQUENCE [LARGE SCALE GENOMIC DNA]</scope>
    <source>
        <strain evidence="1 2">LC1</strain>
    </source>
</reference>
<evidence type="ECO:0000313" key="1">
    <source>
        <dbReference type="EMBL" id="EHJ92512.1"/>
    </source>
</evidence>
<gene>
    <name evidence="1" type="ORF">KUC_2468</name>
</gene>
<protein>
    <submittedName>
        <fullName evidence="1">Uncharacterized protein</fullName>
    </submittedName>
</protein>
<organism evidence="1 2">
    <name type="scientific">Vreelandella boliviensis LC1</name>
    <dbReference type="NCBI Taxonomy" id="1072583"/>
    <lineage>
        <taxon>Bacteria</taxon>
        <taxon>Pseudomonadati</taxon>
        <taxon>Pseudomonadota</taxon>
        <taxon>Gammaproteobacteria</taxon>
        <taxon>Oceanospirillales</taxon>
        <taxon>Halomonadaceae</taxon>
        <taxon>Vreelandella</taxon>
    </lineage>
</organism>
<dbReference type="EMBL" id="JH393258">
    <property type="protein sequence ID" value="EHJ92512.1"/>
    <property type="molecule type" value="Genomic_DNA"/>
</dbReference>
<accession>A0A7U9GG86</accession>
<proteinExistence type="predicted"/>
<evidence type="ECO:0000313" key="2">
    <source>
        <dbReference type="Proteomes" id="UP000005756"/>
    </source>
</evidence>
<sequence>MIGLIGDKHWSAVITYRNEKIRLISLGPVDVSLAAALEPVFIRGKAGGERFGGSK</sequence>